<dbReference type="Gene3D" id="3.10.450.50">
    <property type="match status" value="1"/>
</dbReference>
<protein>
    <submittedName>
        <fullName evidence="2">Nuclear transport factor 2 family protein</fullName>
    </submittedName>
</protein>
<comment type="caution">
    <text evidence="2">The sequence shown here is derived from an EMBL/GenBank/DDBJ whole genome shotgun (WGS) entry which is preliminary data.</text>
</comment>
<dbReference type="EMBL" id="QNUE01000001">
    <property type="protein sequence ID" value="REC69675.1"/>
    <property type="molecule type" value="Genomic_DNA"/>
</dbReference>
<reference evidence="2 3" key="1">
    <citation type="journal article" date="2007" name="Int. J. Syst. Evol. Microbiol.">
        <title>Chryseobacterium flavum sp. nov., isolated from polluted soil.</title>
        <authorList>
            <person name="Zhou Y."/>
            <person name="Dong J."/>
            <person name="Wang X."/>
            <person name="Huang X."/>
            <person name="Zhang K.Y."/>
            <person name="Zhang Y.Q."/>
            <person name="Guo Y.F."/>
            <person name="Lai R."/>
            <person name="Li W.J."/>
        </authorList>
    </citation>
    <scope>NUCLEOTIDE SEQUENCE [LARGE SCALE GENOMIC DNA]</scope>
    <source>
        <strain evidence="2 3">KCTC 12877</strain>
    </source>
</reference>
<name>A0A3D9CV83_9FLAO</name>
<dbReference type="SUPFAM" id="SSF54427">
    <property type="entry name" value="NTF2-like"/>
    <property type="match status" value="1"/>
</dbReference>
<accession>A0A3D9CV83</accession>
<dbReference type="OrthoDB" id="795653at2"/>
<dbReference type="InterPro" id="IPR037401">
    <property type="entry name" value="SnoaL-like"/>
</dbReference>
<dbReference type="Proteomes" id="UP000256769">
    <property type="component" value="Unassembled WGS sequence"/>
</dbReference>
<sequence>MENTANNPVKQFIQYLNEENFDKAETCLDPEFKFKGVMGSRENAAVYIKDMKQMKFKYKIQKLFTANEDVCLWYDIDMGEKTITACGWYRVADGKIKSLEVLFDPRPLLDHQK</sequence>
<dbReference type="AlphaFoldDB" id="A0A3D9CV83"/>
<evidence type="ECO:0000259" key="1">
    <source>
        <dbReference type="Pfam" id="PF12680"/>
    </source>
</evidence>
<organism evidence="2 3">
    <name type="scientific">Chryseobacterium flavum</name>
    <dbReference type="NCBI Taxonomy" id="415851"/>
    <lineage>
        <taxon>Bacteria</taxon>
        <taxon>Pseudomonadati</taxon>
        <taxon>Bacteroidota</taxon>
        <taxon>Flavobacteriia</taxon>
        <taxon>Flavobacteriales</taxon>
        <taxon>Weeksellaceae</taxon>
        <taxon>Chryseobacterium group</taxon>
        <taxon>Chryseobacterium</taxon>
    </lineage>
</organism>
<evidence type="ECO:0000313" key="3">
    <source>
        <dbReference type="Proteomes" id="UP000256769"/>
    </source>
</evidence>
<evidence type="ECO:0000313" key="2">
    <source>
        <dbReference type="EMBL" id="REC69675.1"/>
    </source>
</evidence>
<keyword evidence="3" id="KW-1185">Reference proteome</keyword>
<gene>
    <name evidence="2" type="ORF">DRF59_00115</name>
</gene>
<dbReference type="InterPro" id="IPR032710">
    <property type="entry name" value="NTF2-like_dom_sf"/>
</dbReference>
<proteinExistence type="predicted"/>
<dbReference type="Pfam" id="PF12680">
    <property type="entry name" value="SnoaL_2"/>
    <property type="match status" value="1"/>
</dbReference>
<feature type="domain" description="SnoaL-like" evidence="1">
    <location>
        <begin position="9"/>
        <end position="97"/>
    </location>
</feature>
<dbReference type="RefSeq" id="WP_115956632.1">
    <property type="nucleotide sequence ID" value="NZ_CBCRVL010000002.1"/>
</dbReference>